<feature type="transmembrane region" description="Helical" evidence="1">
    <location>
        <begin position="14"/>
        <end position="33"/>
    </location>
</feature>
<keyword evidence="1" id="KW-0812">Transmembrane</keyword>
<dbReference type="AlphaFoldDB" id="A0A8D1NMK6"/>
<organism evidence="2 3">
    <name type="scientific">Sus scrofa</name>
    <name type="common">Pig</name>
    <dbReference type="NCBI Taxonomy" id="9823"/>
    <lineage>
        <taxon>Eukaryota</taxon>
        <taxon>Metazoa</taxon>
        <taxon>Chordata</taxon>
        <taxon>Craniata</taxon>
        <taxon>Vertebrata</taxon>
        <taxon>Euteleostomi</taxon>
        <taxon>Mammalia</taxon>
        <taxon>Eutheria</taxon>
        <taxon>Laurasiatheria</taxon>
        <taxon>Artiodactyla</taxon>
        <taxon>Suina</taxon>
        <taxon>Suidae</taxon>
        <taxon>Sus</taxon>
    </lineage>
</organism>
<evidence type="ECO:0000313" key="3">
    <source>
        <dbReference type="Proteomes" id="UP000694571"/>
    </source>
</evidence>
<dbReference type="Proteomes" id="UP000694571">
    <property type="component" value="Unplaced"/>
</dbReference>
<accession>A0A8D1NMK6</accession>
<name>A0A8D1NMK6_PIG</name>
<feature type="transmembrane region" description="Helical" evidence="1">
    <location>
        <begin position="69"/>
        <end position="88"/>
    </location>
</feature>
<keyword evidence="1" id="KW-0472">Membrane</keyword>
<evidence type="ECO:0000313" key="2">
    <source>
        <dbReference type="Ensembl" id="ENSSSCP00050042455.1"/>
    </source>
</evidence>
<sequence>MVNGIASIISPSDILLLVYRNATDFYILILYPATFSNELMSSNSFLVASLEFFMFSIVLSVNSDGFTSSFVFYVPFINFSSLIAVVRTSKTVLKKELREGILVLFLISDGKVFSFSPLRMMLAVGLSYMTFIVLRYIPSVPTFWRVFIINGCYIFDQELFPHLLR</sequence>
<keyword evidence="1" id="KW-1133">Transmembrane helix</keyword>
<feature type="transmembrane region" description="Helical" evidence="1">
    <location>
        <begin position="118"/>
        <end position="137"/>
    </location>
</feature>
<dbReference type="Ensembl" id="ENSSSCT00050098334.1">
    <property type="protein sequence ID" value="ENSSSCP00050042455.1"/>
    <property type="gene ID" value="ENSSSCG00050072053.1"/>
</dbReference>
<evidence type="ECO:0000256" key="1">
    <source>
        <dbReference type="SAM" id="Phobius"/>
    </source>
</evidence>
<reference evidence="2" key="1">
    <citation type="submission" date="2025-08" db="UniProtKB">
        <authorList>
            <consortium name="Ensembl"/>
        </authorList>
    </citation>
    <scope>IDENTIFICATION</scope>
</reference>
<protein>
    <submittedName>
        <fullName evidence="2">Uncharacterized protein</fullName>
    </submittedName>
</protein>
<feature type="transmembrane region" description="Helical" evidence="1">
    <location>
        <begin position="45"/>
        <end position="63"/>
    </location>
</feature>
<proteinExistence type="predicted"/>